<dbReference type="EMBL" id="CATOUU010000751">
    <property type="protein sequence ID" value="CAI9945777.1"/>
    <property type="molecule type" value="Genomic_DNA"/>
</dbReference>
<proteinExistence type="predicted"/>
<evidence type="ECO:0000313" key="2">
    <source>
        <dbReference type="EMBL" id="CAL6060437.1"/>
    </source>
</evidence>
<gene>
    <name evidence="1" type="ORF">HINF_LOCUS33422</name>
    <name evidence="2" type="ORF">HINF_LOCUS49225</name>
</gene>
<dbReference type="AlphaFoldDB" id="A0AA86UCN1"/>
<sequence length="130" mass="15121">MITLCLKYFSVPIICKNLFTISPGLFPCIQSISVHNSSLFCSEMLSKYMHIQNDFWQYFLSYRSSLLPYNQVNVNPEVILSVHSKARSSTCTNEHCQKIKELSLIKQFSPLLKLLLDESDHQVVLWQEFI</sequence>
<dbReference type="Proteomes" id="UP001642409">
    <property type="component" value="Unassembled WGS sequence"/>
</dbReference>
<dbReference type="EMBL" id="CAXDID020000230">
    <property type="protein sequence ID" value="CAL6060437.1"/>
    <property type="molecule type" value="Genomic_DNA"/>
</dbReference>
<reference evidence="1" key="1">
    <citation type="submission" date="2023-06" db="EMBL/GenBank/DDBJ databases">
        <authorList>
            <person name="Kurt Z."/>
        </authorList>
    </citation>
    <scope>NUCLEOTIDE SEQUENCE</scope>
</reference>
<evidence type="ECO:0000313" key="3">
    <source>
        <dbReference type="Proteomes" id="UP001642409"/>
    </source>
</evidence>
<protein>
    <submittedName>
        <fullName evidence="2">Hypothetical_protein</fullName>
    </submittedName>
</protein>
<evidence type="ECO:0000313" key="1">
    <source>
        <dbReference type="EMBL" id="CAI9945777.1"/>
    </source>
</evidence>
<name>A0AA86UCN1_9EUKA</name>
<accession>A0AA86UCN1</accession>
<organism evidence="1">
    <name type="scientific">Hexamita inflata</name>
    <dbReference type="NCBI Taxonomy" id="28002"/>
    <lineage>
        <taxon>Eukaryota</taxon>
        <taxon>Metamonada</taxon>
        <taxon>Diplomonadida</taxon>
        <taxon>Hexamitidae</taxon>
        <taxon>Hexamitinae</taxon>
        <taxon>Hexamita</taxon>
    </lineage>
</organism>
<comment type="caution">
    <text evidence="1">The sequence shown here is derived from an EMBL/GenBank/DDBJ whole genome shotgun (WGS) entry which is preliminary data.</text>
</comment>
<keyword evidence="3" id="KW-1185">Reference proteome</keyword>
<reference evidence="2 3" key="2">
    <citation type="submission" date="2024-07" db="EMBL/GenBank/DDBJ databases">
        <authorList>
            <person name="Akdeniz Z."/>
        </authorList>
    </citation>
    <scope>NUCLEOTIDE SEQUENCE [LARGE SCALE GENOMIC DNA]</scope>
</reference>